<protein>
    <submittedName>
        <fullName evidence="1">Uncharacterized protein</fullName>
    </submittedName>
</protein>
<evidence type="ECO:0000313" key="2">
    <source>
        <dbReference type="Proteomes" id="UP000822688"/>
    </source>
</evidence>
<dbReference type="Proteomes" id="UP000822688">
    <property type="component" value="Chromosome 12"/>
</dbReference>
<proteinExistence type="predicted"/>
<name>A0A8T0G6T7_CERPU</name>
<evidence type="ECO:0000313" key="1">
    <source>
        <dbReference type="EMBL" id="KAG0554986.1"/>
    </source>
</evidence>
<accession>A0A8T0G6T7</accession>
<keyword evidence="2" id="KW-1185">Reference proteome</keyword>
<organism evidence="1 2">
    <name type="scientific">Ceratodon purpureus</name>
    <name type="common">Fire moss</name>
    <name type="synonym">Dicranum purpureum</name>
    <dbReference type="NCBI Taxonomy" id="3225"/>
    <lineage>
        <taxon>Eukaryota</taxon>
        <taxon>Viridiplantae</taxon>
        <taxon>Streptophyta</taxon>
        <taxon>Embryophyta</taxon>
        <taxon>Bryophyta</taxon>
        <taxon>Bryophytina</taxon>
        <taxon>Bryopsida</taxon>
        <taxon>Dicranidae</taxon>
        <taxon>Pseudoditrichales</taxon>
        <taxon>Ditrichaceae</taxon>
        <taxon>Ceratodon</taxon>
    </lineage>
</organism>
<comment type="caution">
    <text evidence="1">The sequence shown here is derived from an EMBL/GenBank/DDBJ whole genome shotgun (WGS) entry which is preliminary data.</text>
</comment>
<gene>
    <name evidence="1" type="ORF">KC19_12G135400</name>
</gene>
<sequence>MLRAEVASRRPQLDPRVRVGNCLRGLLAAMLQNSCAVSHSLIRGLSHNTHMLGISWFNFTSKASEQFCFILDKQKTQQECNRVVFHSLESVCKSLLNEQSC</sequence>
<dbReference type="AlphaFoldDB" id="A0A8T0G6T7"/>
<dbReference type="EMBL" id="CM026433">
    <property type="protein sequence ID" value="KAG0554986.1"/>
    <property type="molecule type" value="Genomic_DNA"/>
</dbReference>
<reference evidence="1" key="1">
    <citation type="submission" date="2020-06" db="EMBL/GenBank/DDBJ databases">
        <title>WGS assembly of Ceratodon purpureus strain R40.</title>
        <authorList>
            <person name="Carey S.B."/>
            <person name="Jenkins J."/>
            <person name="Shu S."/>
            <person name="Lovell J.T."/>
            <person name="Sreedasyam A."/>
            <person name="Maumus F."/>
            <person name="Tiley G.P."/>
            <person name="Fernandez-Pozo N."/>
            <person name="Barry K."/>
            <person name="Chen C."/>
            <person name="Wang M."/>
            <person name="Lipzen A."/>
            <person name="Daum C."/>
            <person name="Saski C.A."/>
            <person name="Payton A.C."/>
            <person name="Mcbreen J.C."/>
            <person name="Conrad R.E."/>
            <person name="Kollar L.M."/>
            <person name="Olsson S."/>
            <person name="Huttunen S."/>
            <person name="Landis J.B."/>
            <person name="Wickett N.J."/>
            <person name="Johnson M.G."/>
            <person name="Rensing S.A."/>
            <person name="Grimwood J."/>
            <person name="Schmutz J."/>
            <person name="Mcdaniel S.F."/>
        </authorList>
    </citation>
    <scope>NUCLEOTIDE SEQUENCE</scope>
    <source>
        <strain evidence="1">R40</strain>
    </source>
</reference>